<keyword evidence="3" id="KW-1185">Reference proteome</keyword>
<keyword evidence="2" id="KW-0812">Transmembrane</keyword>
<name>A0A1U7T475_CARSF</name>
<feature type="region of interest" description="Disordered" evidence="1">
    <location>
        <begin position="75"/>
        <end position="106"/>
    </location>
</feature>
<reference evidence="4" key="1">
    <citation type="submission" date="2025-08" db="UniProtKB">
        <authorList>
            <consortium name="RefSeq"/>
        </authorList>
    </citation>
    <scope>IDENTIFICATION</scope>
</reference>
<keyword evidence="4" id="KW-0645">Protease</keyword>
<dbReference type="GeneID" id="103259010"/>
<dbReference type="GO" id="GO:0008237">
    <property type="term" value="F:metallopeptidase activity"/>
    <property type="evidence" value="ECO:0007669"/>
    <property type="project" value="UniProtKB-KW"/>
</dbReference>
<dbReference type="RefSeq" id="XP_008054864.1">
    <property type="nucleotide sequence ID" value="XM_008056673.1"/>
</dbReference>
<sequence>MAVCLQAGNRSPTLGRQDSLGCRIGGSDPSRSSLKRFVVDLLGPCDFSIVVGVLFPVAVIFVVVAMVIWHQSTRRKQKKVQRPLSITGTRPHKQKRKPQMVKAVQPQEMSQMKLHGPDLLVEGNGPPASLHKDTKVLPSTVFKDKQISTYQGSNPKV</sequence>
<feature type="transmembrane region" description="Helical" evidence="2">
    <location>
        <begin position="47"/>
        <end position="69"/>
    </location>
</feature>
<evidence type="ECO:0000313" key="3">
    <source>
        <dbReference type="Proteomes" id="UP000189704"/>
    </source>
</evidence>
<keyword evidence="2" id="KW-1133">Transmembrane helix</keyword>
<protein>
    <submittedName>
        <fullName evidence="4">Disintegrin and metalloproteinase domain-containing protein 28</fullName>
    </submittedName>
</protein>
<dbReference type="Proteomes" id="UP000189704">
    <property type="component" value="Unplaced"/>
</dbReference>
<dbReference type="AlphaFoldDB" id="A0A1U7T475"/>
<evidence type="ECO:0000256" key="1">
    <source>
        <dbReference type="SAM" id="MobiDB-lite"/>
    </source>
</evidence>
<organism evidence="3 4">
    <name type="scientific">Carlito syrichta</name>
    <name type="common">Philippine tarsier</name>
    <name type="synonym">Tarsius syrichta</name>
    <dbReference type="NCBI Taxonomy" id="1868482"/>
    <lineage>
        <taxon>Eukaryota</taxon>
        <taxon>Metazoa</taxon>
        <taxon>Chordata</taxon>
        <taxon>Craniata</taxon>
        <taxon>Vertebrata</taxon>
        <taxon>Euteleostomi</taxon>
        <taxon>Mammalia</taxon>
        <taxon>Eutheria</taxon>
        <taxon>Euarchontoglires</taxon>
        <taxon>Primates</taxon>
        <taxon>Haplorrhini</taxon>
        <taxon>Tarsiiformes</taxon>
        <taxon>Tarsiidae</taxon>
        <taxon>Carlito</taxon>
    </lineage>
</organism>
<keyword evidence="4" id="KW-0378">Hydrolase</keyword>
<gene>
    <name evidence="4" type="primary">ADAM28</name>
</gene>
<keyword evidence="2" id="KW-0472">Membrane</keyword>
<dbReference type="KEGG" id="csyr:103259010"/>
<keyword evidence="4" id="KW-0482">Metalloprotease</keyword>
<evidence type="ECO:0000313" key="4">
    <source>
        <dbReference type="RefSeq" id="XP_008054864.1"/>
    </source>
</evidence>
<dbReference type="CTD" id="10863"/>
<evidence type="ECO:0000256" key="2">
    <source>
        <dbReference type="SAM" id="Phobius"/>
    </source>
</evidence>
<feature type="compositionally biased region" description="Basic residues" evidence="1">
    <location>
        <begin position="90"/>
        <end position="99"/>
    </location>
</feature>
<accession>A0A1U7T475</accession>
<proteinExistence type="predicted"/>